<dbReference type="CDD" id="cd06583">
    <property type="entry name" value="PGRP"/>
    <property type="match status" value="1"/>
</dbReference>
<protein>
    <recommendedName>
        <fullName evidence="8">Bifunctional autolysin</fullName>
        <ecNumber evidence="7">3.2.1.96</ecNumber>
        <ecNumber evidence="6">3.5.1.28</ecNumber>
    </recommendedName>
</protein>
<feature type="domain" description="GW" evidence="18">
    <location>
        <begin position="730"/>
        <end position="804"/>
    </location>
</feature>
<dbReference type="PATRIC" id="fig|74704.6.peg.920"/>
<evidence type="ECO:0000256" key="12">
    <source>
        <dbReference type="ARBA" id="ARBA00022801"/>
    </source>
</evidence>
<feature type="compositionally biased region" description="Polar residues" evidence="16">
    <location>
        <begin position="377"/>
        <end position="387"/>
    </location>
</feature>
<name>A0A0M2NXV4_STACC</name>
<keyword evidence="12" id="KW-0378">Hydrolase</keyword>
<evidence type="ECO:0000313" key="19">
    <source>
        <dbReference type="EMBL" id="KKI63349.1"/>
    </source>
</evidence>
<dbReference type="RefSeq" id="WP_046467761.1">
    <property type="nucleotide sequence ID" value="NZ_LAKJ01000016.1"/>
</dbReference>
<evidence type="ECO:0000256" key="6">
    <source>
        <dbReference type="ARBA" id="ARBA00011901"/>
    </source>
</evidence>
<dbReference type="GO" id="GO:0050684">
    <property type="term" value="P:regulation of mRNA processing"/>
    <property type="evidence" value="ECO:0007669"/>
    <property type="project" value="TreeGrafter"/>
</dbReference>
<dbReference type="GO" id="GO:0071555">
    <property type="term" value="P:cell wall organization"/>
    <property type="evidence" value="ECO:0007669"/>
    <property type="project" value="UniProtKB-KW"/>
</dbReference>
<feature type="compositionally biased region" description="Polar residues" evidence="16">
    <location>
        <begin position="59"/>
        <end position="81"/>
    </location>
</feature>
<dbReference type="EMBL" id="LAKJ01000016">
    <property type="protein sequence ID" value="KKI63349.1"/>
    <property type="molecule type" value="Genomic_DNA"/>
</dbReference>
<dbReference type="InterPro" id="IPR038200">
    <property type="entry name" value="GW_dom_sf"/>
</dbReference>
<feature type="region of interest" description="Disordered" evidence="16">
    <location>
        <begin position="100"/>
        <end position="452"/>
    </location>
</feature>
<feature type="domain" description="GW" evidence="18">
    <location>
        <begin position="806"/>
        <end position="880"/>
    </location>
</feature>
<evidence type="ECO:0000256" key="15">
    <source>
        <dbReference type="ARBA" id="ARBA00034414"/>
    </source>
</evidence>
<feature type="compositionally biased region" description="Basic and acidic residues" evidence="16">
    <location>
        <begin position="264"/>
        <end position="279"/>
    </location>
</feature>
<dbReference type="Pfam" id="PF01832">
    <property type="entry name" value="Glucosaminidase"/>
    <property type="match status" value="1"/>
</dbReference>
<proteinExistence type="inferred from homology"/>
<keyword evidence="14" id="KW-0961">Cell wall biogenesis/degradation</keyword>
<feature type="domain" description="GW" evidence="18">
    <location>
        <begin position="1130"/>
        <end position="1205"/>
    </location>
</feature>
<reference evidence="19 20" key="1">
    <citation type="submission" date="2015-03" db="EMBL/GenBank/DDBJ databases">
        <title>Genome Assembly of Staphylococcus cohnii subsp. cohnii strain G22B2.</title>
        <authorList>
            <person name="Nair G."/>
            <person name="Kaur G."/>
            <person name="Khatri I."/>
            <person name="Singh N.K."/>
            <person name="Sathyabama S."/>
            <person name="Maurya S.K."/>
            <person name="Subramanian S."/>
            <person name="Agrewala J.N."/>
            <person name="Mayilraj S."/>
        </authorList>
    </citation>
    <scope>NUCLEOTIDE SEQUENCE [LARGE SCALE GENOMIC DNA]</scope>
    <source>
        <strain evidence="19 20">G22B2</strain>
    </source>
</reference>
<dbReference type="InterPro" id="IPR036505">
    <property type="entry name" value="Amidase/PGRP_sf"/>
</dbReference>
<dbReference type="GO" id="GO:0006357">
    <property type="term" value="P:regulation of transcription by RNA polymerase II"/>
    <property type="evidence" value="ECO:0007669"/>
    <property type="project" value="TreeGrafter"/>
</dbReference>
<feature type="region of interest" description="Disordered" evidence="16">
    <location>
        <begin position="698"/>
        <end position="736"/>
    </location>
</feature>
<evidence type="ECO:0000256" key="3">
    <source>
        <dbReference type="ARBA" id="ARBA00006088"/>
    </source>
</evidence>
<feature type="signal peptide" evidence="17">
    <location>
        <begin position="1"/>
        <end position="30"/>
    </location>
</feature>
<dbReference type="InterPro" id="IPR002502">
    <property type="entry name" value="Amidase_domain"/>
</dbReference>
<feature type="compositionally biased region" description="Basic and acidic residues" evidence="16">
    <location>
        <begin position="388"/>
        <end position="397"/>
    </location>
</feature>
<dbReference type="Proteomes" id="UP000034455">
    <property type="component" value="Unassembled WGS sequence"/>
</dbReference>
<feature type="compositionally biased region" description="Polar residues" evidence="16">
    <location>
        <begin position="100"/>
        <end position="139"/>
    </location>
</feature>
<comment type="subcellular location">
    <subcellularLocation>
        <location evidence="2">Secreted</location>
    </subcellularLocation>
</comment>
<sequence>MTNKKLNYKVPSIVALTLAGTALTTHYAHAADNTQDQKSNKNVLNDENTIKQSEEIKSEVSNPTTNISGTQTYNDPSQVQELKSDEPENYDAQLDELNKDTSSQNTYPTQNQEDQNNSDINNYTEAHTEQLATDAQNESAQDESNDVSSVTDDNVNVAQNDNDSDVSNTEAPSSNAENENLVASNSSEDTDDNTNVTQNDDDSAASNTEVSSNESTSDKENKNHDTSNSSEDKDVNTDVTQNDDDSAASITEVSSDDSTSDAVNENHDASNKTEVKDDNTNVTQNDDDSETSNTEASSNESTSVKENENHDASNSSEDNDVNANVTQNDDDSETSNTEASSNESTSVKENENHDASNSSEDKDDNTDVAQNDDDSEASNTEISSNESTFDKENKNHDTSNSSEDKDDNTDVAQIDKDSEASNTEVSSNESTTTNESDKEAQTEKVNTLDSDINTSPKTVQVYKNDATPKLRMTRSVSTPTIATRSAVTKESTTKSSLPKYTPKVNSSINNYIRKNNFKAPNYEQDIASYLPKYQYRYGKPEGIVMHDTANDNSTITGEINYMKNNYNSAFVHAYVDGNRIIETANTDYLAWGAGPAANDRFIHVELVHTHDYDSFARSINNYADYAATNLQYYGLAPDSAEYDGVGTVWTHKAVSNYLGGSDHIDPHGYLANHNYSYDELYDLIYEKYLIKTGKAAAWGTTSSGSTSGSKNESSGSGSTTKPSTNTGKLTVSTNNGVGRINTSNDGLYTTVYDQNGKKTSKTNQTLKVTKSATLGNKNFYLVSDYNKGDLIGWVHQNDVSYNSAKSVVKNNQSYKIKPGEVIYTVPWGTSSQKAGTVSGSSSQTFKASKQQQIGKTNYVYGTVNNLSGWVSLSKLTSTSKTATSPTTNNHLTVNTLTNQQGTVAKTNHGVYTSVYDKKGVQKSYVNGKTYKLSKKATLGNNSFYLITDNKTNTNLGWMQTADITVKEAVTKATATATTSVSKIGQLNTNNSGIKTTVYDKKGKNASKFAGRTYTVTKQRTQGNNTYVLIQNTKQNTPIGWVNTKDINTRDLSKTKAKSGQYTVKATNNGLYAIPWGTKAQQLDTQNNIKNSKFNASKSVFVDKDEYLYGNVNNKTGWISAKDLNKAQTQSAITPQKFDYVIYNANGNYYLDPSVTKSAGSLKGFHESIFTVFEKQIINGVTWYHGKLSNGKIVWIKESDLRKELVKYYKSNLTLDQAVALQHGLKFKPQIQRTPGKWEDATTSEIKNAMNSSKLAKDPTQKYQFLRLDKSQNISGTDLDKLLVGKGILEGQGEAFSEAAKTYNINEVYLVSHALLETGNGTSKLANGGDVVNNKVVTNGAKKYYNMFGIGAVDKDPVKQGFATAKNNGWDTVKKAIVGGAKFIANSYINQGQNTLYKMRWNPDNPGVHQYATDVAWASHNATRIKGFYDSMNKLGKYFDVNTYK</sequence>
<keyword evidence="11" id="KW-0677">Repeat</keyword>
<feature type="domain" description="GW" evidence="18">
    <location>
        <begin position="1053"/>
        <end position="1128"/>
    </location>
</feature>
<organism evidence="19 20">
    <name type="scientific">Staphylococcus cohnii subsp. cohnii</name>
    <dbReference type="NCBI Taxonomy" id="74704"/>
    <lineage>
        <taxon>Bacteria</taxon>
        <taxon>Bacillati</taxon>
        <taxon>Bacillota</taxon>
        <taxon>Bacilli</taxon>
        <taxon>Bacillales</taxon>
        <taxon>Staphylococcaceae</taxon>
        <taxon>Staphylococcus</taxon>
        <taxon>Staphylococcus cohnii species complex</taxon>
    </lineage>
</organism>
<evidence type="ECO:0000256" key="16">
    <source>
        <dbReference type="SAM" id="MobiDB-lite"/>
    </source>
</evidence>
<evidence type="ECO:0000259" key="18">
    <source>
        <dbReference type="PROSITE" id="PS51780"/>
    </source>
</evidence>
<comment type="catalytic activity">
    <reaction evidence="15">
        <text>an N(4)-(oligosaccharide-(1-&gt;3)-[oligosaccharide-(1-&gt;6)]-beta-D-Man-(1-&gt;4)-beta-D-GlcNAc-(1-&gt;4)-alpha-D-GlcNAc)-L-asparaginyl-[protein] + H2O = an oligosaccharide-(1-&gt;3)-[oligosaccharide-(1-&gt;6)]-beta-D-Man-(1-&gt;4)-D-GlcNAc + N(4)-(N-acetyl-beta-D-glucosaminyl)-L-asparaginyl-[protein]</text>
        <dbReference type="Rhea" id="RHEA:73067"/>
        <dbReference type="Rhea" id="RHEA-COMP:12603"/>
        <dbReference type="Rhea" id="RHEA-COMP:18176"/>
        <dbReference type="ChEBI" id="CHEBI:15377"/>
        <dbReference type="ChEBI" id="CHEBI:132248"/>
        <dbReference type="ChEBI" id="CHEBI:192714"/>
        <dbReference type="ChEBI" id="CHEBI:192715"/>
        <dbReference type="EC" id="3.2.1.96"/>
    </reaction>
</comment>
<dbReference type="InterPro" id="IPR051738">
    <property type="entry name" value="SAF_Modulators"/>
</dbReference>
<feature type="compositionally biased region" description="Low complexity" evidence="16">
    <location>
        <begin position="698"/>
        <end position="727"/>
    </location>
</feature>
<evidence type="ECO:0000256" key="2">
    <source>
        <dbReference type="ARBA" id="ARBA00004613"/>
    </source>
</evidence>
<evidence type="ECO:0000256" key="17">
    <source>
        <dbReference type="SAM" id="SignalP"/>
    </source>
</evidence>
<dbReference type="SUPFAM" id="SSF82057">
    <property type="entry name" value="Prokaryotic SH3-related domain"/>
    <property type="match status" value="1"/>
</dbReference>
<dbReference type="Gene3D" id="2.30.30.170">
    <property type="match status" value="6"/>
</dbReference>
<evidence type="ECO:0000256" key="5">
    <source>
        <dbReference type="ARBA" id="ARBA00011697"/>
    </source>
</evidence>
<evidence type="ECO:0000256" key="11">
    <source>
        <dbReference type="ARBA" id="ARBA00022737"/>
    </source>
</evidence>
<dbReference type="SUPFAM" id="SSF55846">
    <property type="entry name" value="N-acetylmuramoyl-L-alanine amidase-like"/>
    <property type="match status" value="1"/>
</dbReference>
<comment type="similarity">
    <text evidence="4">In the C-terminal section; belongs to the glycosyl hydrolase 73 family.</text>
</comment>
<dbReference type="InterPro" id="IPR025987">
    <property type="entry name" value="GW_dom"/>
</dbReference>
<dbReference type="EC" id="3.2.1.96" evidence="7"/>
<comment type="similarity">
    <text evidence="3">In the N-terminal section; belongs to the N-acetylmuramoyl-L-alanine amidase 2 family.</text>
</comment>
<feature type="domain" description="GW" evidence="18">
    <location>
        <begin position="893"/>
        <end position="968"/>
    </location>
</feature>
<comment type="subunit">
    <text evidence="5">Oligomer; forms a ring structure at the cell surface which is important for efficient partitioning of daughter cells after cell division.</text>
</comment>
<keyword evidence="9" id="KW-0964">Secreted</keyword>
<feature type="chain" id="PRO_5005638982" description="Bifunctional autolysin" evidence="17">
    <location>
        <begin position="31"/>
        <end position="1444"/>
    </location>
</feature>
<feature type="compositionally biased region" description="Basic and acidic residues" evidence="16">
    <location>
        <begin position="216"/>
        <end position="236"/>
    </location>
</feature>
<feature type="compositionally biased region" description="Acidic residues" evidence="16">
    <location>
        <begin position="361"/>
        <end position="376"/>
    </location>
</feature>
<evidence type="ECO:0000313" key="20">
    <source>
        <dbReference type="Proteomes" id="UP000034455"/>
    </source>
</evidence>
<feature type="compositionally biased region" description="Polar residues" evidence="16">
    <location>
        <begin position="443"/>
        <end position="452"/>
    </location>
</feature>
<feature type="compositionally biased region" description="Polar residues" evidence="16">
    <location>
        <begin position="169"/>
        <end position="187"/>
    </location>
</feature>
<evidence type="ECO:0000256" key="9">
    <source>
        <dbReference type="ARBA" id="ARBA00022525"/>
    </source>
</evidence>
<dbReference type="GO" id="GO:0008745">
    <property type="term" value="F:N-acetylmuramoyl-L-alanine amidase activity"/>
    <property type="evidence" value="ECO:0007669"/>
    <property type="project" value="UniProtKB-EC"/>
</dbReference>
<dbReference type="GO" id="GO:0005576">
    <property type="term" value="C:extracellular region"/>
    <property type="evidence" value="ECO:0007669"/>
    <property type="project" value="UniProtKB-SubCell"/>
</dbReference>
<gene>
    <name evidence="19" type="ORF">UF66_0898</name>
</gene>
<feature type="compositionally biased region" description="Low complexity" evidence="16">
    <location>
        <begin position="193"/>
        <end position="215"/>
    </location>
</feature>
<evidence type="ECO:0000256" key="4">
    <source>
        <dbReference type="ARBA" id="ARBA00007974"/>
    </source>
</evidence>
<dbReference type="PANTHER" id="PTHR15683">
    <property type="entry name" value="SCAFFOLD ATTACHMENT FACTOR B-RELATED"/>
    <property type="match status" value="1"/>
</dbReference>
<feature type="compositionally biased region" description="Low complexity" evidence="16">
    <location>
        <begin position="420"/>
        <end position="434"/>
    </location>
</feature>
<evidence type="ECO:0000256" key="13">
    <source>
        <dbReference type="ARBA" id="ARBA00023268"/>
    </source>
</evidence>
<comment type="caution">
    <text evidence="19">The sequence shown here is derived from an EMBL/GenBank/DDBJ whole genome shotgun (WGS) entry which is preliminary data.</text>
</comment>
<feature type="compositionally biased region" description="Low complexity" evidence="16">
    <location>
        <begin position="291"/>
        <end position="302"/>
    </location>
</feature>
<dbReference type="GO" id="GO:0033925">
    <property type="term" value="F:mannosyl-glycoprotein endo-beta-N-acetylglucosaminidase activity"/>
    <property type="evidence" value="ECO:0007669"/>
    <property type="project" value="UniProtKB-EC"/>
</dbReference>
<dbReference type="SMART" id="SM00047">
    <property type="entry name" value="LYZ2"/>
    <property type="match status" value="1"/>
</dbReference>
<dbReference type="GO" id="GO:0004040">
    <property type="term" value="F:amidase activity"/>
    <property type="evidence" value="ECO:0007669"/>
    <property type="project" value="InterPro"/>
</dbReference>
<dbReference type="SMART" id="SM00644">
    <property type="entry name" value="Ami_2"/>
    <property type="match status" value="1"/>
</dbReference>
<dbReference type="GO" id="GO:0043565">
    <property type="term" value="F:sequence-specific DNA binding"/>
    <property type="evidence" value="ECO:0007669"/>
    <property type="project" value="TreeGrafter"/>
</dbReference>
<dbReference type="PANTHER" id="PTHR15683:SF8">
    <property type="entry name" value="SCAFFOLD ATTACHMENT FACTOR B, ISOFORM B"/>
    <property type="match status" value="1"/>
</dbReference>
<feature type="domain" description="GW" evidence="18">
    <location>
        <begin position="976"/>
        <end position="1051"/>
    </location>
</feature>
<dbReference type="EC" id="3.5.1.28" evidence="6"/>
<dbReference type="Gene3D" id="3.40.80.10">
    <property type="entry name" value="Peptidoglycan recognition protein-like"/>
    <property type="match status" value="1"/>
</dbReference>
<evidence type="ECO:0000256" key="1">
    <source>
        <dbReference type="ARBA" id="ARBA00001561"/>
    </source>
</evidence>
<evidence type="ECO:0000256" key="14">
    <source>
        <dbReference type="ARBA" id="ARBA00023316"/>
    </source>
</evidence>
<evidence type="ECO:0000256" key="10">
    <source>
        <dbReference type="ARBA" id="ARBA00022729"/>
    </source>
</evidence>
<dbReference type="Pfam" id="PF13457">
    <property type="entry name" value="GW"/>
    <property type="match status" value="5"/>
</dbReference>
<accession>A0A0M2NXV4</accession>
<feature type="compositionally biased region" description="Low complexity" evidence="16">
    <location>
        <begin position="334"/>
        <end position="345"/>
    </location>
</feature>
<dbReference type="GO" id="GO:0009253">
    <property type="term" value="P:peptidoglycan catabolic process"/>
    <property type="evidence" value="ECO:0007669"/>
    <property type="project" value="InterPro"/>
</dbReference>
<keyword evidence="10 17" id="KW-0732">Signal</keyword>
<evidence type="ECO:0000256" key="8">
    <source>
        <dbReference type="ARBA" id="ARBA00016987"/>
    </source>
</evidence>
<feature type="compositionally biased region" description="Low complexity" evidence="16">
    <location>
        <begin position="146"/>
        <end position="168"/>
    </location>
</feature>
<keyword evidence="13" id="KW-0511">Multifunctional enzyme</keyword>
<feature type="region of interest" description="Disordered" evidence="16">
    <location>
        <begin position="56"/>
        <end position="87"/>
    </location>
</feature>
<evidence type="ECO:0000256" key="7">
    <source>
        <dbReference type="ARBA" id="ARBA00012566"/>
    </source>
</evidence>
<dbReference type="PROSITE" id="PS51780">
    <property type="entry name" value="GW"/>
    <property type="match status" value="6"/>
</dbReference>
<dbReference type="InterPro" id="IPR002901">
    <property type="entry name" value="MGlyc_endo_b_GlcNAc-like_dom"/>
</dbReference>
<feature type="compositionally biased region" description="Polar residues" evidence="16">
    <location>
        <begin position="312"/>
        <end position="327"/>
    </location>
</feature>
<comment type="catalytic activity">
    <reaction evidence="1">
        <text>Hydrolyzes the link between N-acetylmuramoyl residues and L-amino acid residues in certain cell-wall glycopeptides.</text>
        <dbReference type="EC" id="3.5.1.28"/>
    </reaction>
</comment>